<proteinExistence type="predicted"/>
<accession>E1ZQ86</accession>
<feature type="region of interest" description="Disordered" evidence="1">
    <location>
        <begin position="716"/>
        <end position="735"/>
    </location>
</feature>
<reference evidence="3 4" key="1">
    <citation type="journal article" date="2010" name="Plant Cell">
        <title>The Chlorella variabilis NC64A genome reveals adaptation to photosymbiosis, coevolution with viruses, and cryptic sex.</title>
        <authorList>
            <person name="Blanc G."/>
            <person name="Duncan G."/>
            <person name="Agarkova I."/>
            <person name="Borodovsky M."/>
            <person name="Gurnon J."/>
            <person name="Kuo A."/>
            <person name="Lindquist E."/>
            <person name="Lucas S."/>
            <person name="Pangilinan J."/>
            <person name="Polle J."/>
            <person name="Salamov A."/>
            <person name="Terry A."/>
            <person name="Yamada T."/>
            <person name="Dunigan D.D."/>
            <person name="Grigoriev I.V."/>
            <person name="Claverie J.M."/>
            <person name="Van Etten J.L."/>
        </authorList>
    </citation>
    <scope>NUCLEOTIDE SEQUENCE [LARGE SCALE GENOMIC DNA]</scope>
    <source>
        <strain evidence="3 4">NC64A</strain>
    </source>
</reference>
<dbReference type="GO" id="GO:0005777">
    <property type="term" value="C:peroxisome"/>
    <property type="evidence" value="ECO:0007669"/>
    <property type="project" value="TreeGrafter"/>
</dbReference>
<dbReference type="Pfam" id="PF00350">
    <property type="entry name" value="Dynamin_N"/>
    <property type="match status" value="1"/>
</dbReference>
<dbReference type="PROSITE" id="PS51718">
    <property type="entry name" value="G_DYNAMIN_2"/>
    <property type="match status" value="1"/>
</dbReference>
<dbReference type="PRINTS" id="PR00195">
    <property type="entry name" value="DYNAMIN"/>
</dbReference>
<dbReference type="EMBL" id="GL433859">
    <property type="protein sequence ID" value="EFN51890.1"/>
    <property type="molecule type" value="Genomic_DNA"/>
</dbReference>
<dbReference type="SMART" id="SM00053">
    <property type="entry name" value="DYNc"/>
    <property type="match status" value="1"/>
</dbReference>
<dbReference type="PANTHER" id="PTHR11566:SF78">
    <property type="entry name" value="DYNAMIN-LIKE PROTEIN ARC5"/>
    <property type="match status" value="1"/>
</dbReference>
<dbReference type="FunFam" id="3.40.50.300:FF:001281">
    <property type="entry name" value="Dynamin-like protein ARC5"/>
    <property type="match status" value="1"/>
</dbReference>
<feature type="compositionally biased region" description="Basic and acidic residues" evidence="1">
    <location>
        <begin position="723"/>
        <end position="735"/>
    </location>
</feature>
<dbReference type="InterPro" id="IPR027417">
    <property type="entry name" value="P-loop_NTPase"/>
</dbReference>
<dbReference type="AlphaFoldDB" id="E1ZQ86"/>
<evidence type="ECO:0000256" key="1">
    <source>
        <dbReference type="SAM" id="MobiDB-lite"/>
    </source>
</evidence>
<dbReference type="Proteomes" id="UP000008141">
    <property type="component" value="Unassembled WGS sequence"/>
</dbReference>
<dbReference type="FunCoup" id="E1ZQ86">
    <property type="interactions" value="245"/>
</dbReference>
<dbReference type="GO" id="GO:0016559">
    <property type="term" value="P:peroxisome fission"/>
    <property type="evidence" value="ECO:0007669"/>
    <property type="project" value="TreeGrafter"/>
</dbReference>
<evidence type="ECO:0000313" key="3">
    <source>
        <dbReference type="EMBL" id="EFN51890.1"/>
    </source>
</evidence>
<dbReference type="InParanoid" id="E1ZQ86"/>
<gene>
    <name evidence="3" type="ORF">CHLNCDRAFT_37081</name>
</gene>
<evidence type="ECO:0000313" key="4">
    <source>
        <dbReference type="Proteomes" id="UP000008141"/>
    </source>
</evidence>
<dbReference type="PANTHER" id="PTHR11566">
    <property type="entry name" value="DYNAMIN"/>
    <property type="match status" value="1"/>
</dbReference>
<dbReference type="GO" id="GO:0003924">
    <property type="term" value="F:GTPase activity"/>
    <property type="evidence" value="ECO:0007669"/>
    <property type="project" value="InterPro"/>
</dbReference>
<dbReference type="GeneID" id="17351418"/>
<dbReference type="GO" id="GO:0008017">
    <property type="term" value="F:microtubule binding"/>
    <property type="evidence" value="ECO:0007669"/>
    <property type="project" value="TreeGrafter"/>
</dbReference>
<dbReference type="InterPro" id="IPR001401">
    <property type="entry name" value="Dynamin_GTPase"/>
</dbReference>
<dbReference type="CDD" id="cd08771">
    <property type="entry name" value="DLP_1"/>
    <property type="match status" value="1"/>
</dbReference>
<dbReference type="SUPFAM" id="SSF52540">
    <property type="entry name" value="P-loop containing nucleoside triphosphate hydrolases"/>
    <property type="match status" value="1"/>
</dbReference>
<dbReference type="InterPro" id="IPR045063">
    <property type="entry name" value="Dynamin_N"/>
</dbReference>
<sequence>MSPGRSERAFRTGNERLYEAYNDLHALAQDFEKPFDAPAILVVGHQTDGKSALVEALMGFQFNHVGGGTKTRRPITLHMKYNSACVQPHCYLITDEFGEQEATLEELQNYIENENARLDREAQFWSKEIVVRIEYKFCPNLTIIDTPGLISAAPGKRNSTLQNSARQVEAMVRQKMEQKEYIILCLEDSNDWSNATTRRLVDPSLSRTVVVSTKLDTRIPQFARPHDVEMYLRPPARLLEPTMLGGSPFFTSVPSGRVGNSKDAIFRSNEHFRGAVADREALDVAELESRLGRKLEKAERARIGVGQLRRFLEHLLQRRYLENVPTIVPVLEKEYRNASRRLEETQVELNDLHPEKLKEKGRVFRESFLSKLALLLRGTVAAPPERFGETLADEHIRGGAFVGPDNKPVMVNEQLPNAHMRLFGGAQYHRAMAEFRAGIGTINCPDISREEIVNACGIDDFHDGVNYTRTACVIAVSKARDLFEPFLHQLGYRLAHVQRRMLPIAMHLLQKDGQFLNGHDLFLKRVGAAYHAFIDEFEKGSRTKCMEDLQSTTRYVTWSLHTKSRSSLKAMLSKVTAPSGAQAGSGAKGSASAGEAGGSGATADFLENTLWNRTLGAMSEEIVAALVCQIFEGIRDHFVQSVELKFNCFFLMPIIDTFPTRLREELESAYDEDLDEVFDVAAVRAALEQRLKSLELELHQVERLQRKFAMIHSTLAQQQSHGAKGDPDTPKLRQSEENPLNMSMRSSLPGGGAAANLKASQELGKAATKLASLDLNKSGAAAAARGVLSSMR</sequence>
<dbReference type="GO" id="GO:0016020">
    <property type="term" value="C:membrane"/>
    <property type="evidence" value="ECO:0007669"/>
    <property type="project" value="TreeGrafter"/>
</dbReference>
<dbReference type="eggNOG" id="KOG0446">
    <property type="taxonomic scope" value="Eukaryota"/>
</dbReference>
<dbReference type="KEGG" id="cvr:CHLNCDRAFT_37081"/>
<dbReference type="STRING" id="554065.E1ZQ86"/>
<organism evidence="4">
    <name type="scientific">Chlorella variabilis</name>
    <name type="common">Green alga</name>
    <dbReference type="NCBI Taxonomy" id="554065"/>
    <lineage>
        <taxon>Eukaryota</taxon>
        <taxon>Viridiplantae</taxon>
        <taxon>Chlorophyta</taxon>
        <taxon>core chlorophytes</taxon>
        <taxon>Trebouxiophyceae</taxon>
        <taxon>Chlorellales</taxon>
        <taxon>Chlorellaceae</taxon>
        <taxon>Chlorella clade</taxon>
        <taxon>Chlorella</taxon>
    </lineage>
</organism>
<dbReference type="InterPro" id="IPR030381">
    <property type="entry name" value="G_DYNAMIN_dom"/>
</dbReference>
<dbReference type="OMA" id="IAINMKY"/>
<protein>
    <recommendedName>
        <fullName evidence="2">Dynamin-type G domain-containing protein</fullName>
    </recommendedName>
</protein>
<dbReference type="OrthoDB" id="5061070at2759"/>
<dbReference type="RefSeq" id="XP_005843992.1">
    <property type="nucleotide sequence ID" value="XM_005843930.1"/>
</dbReference>
<feature type="domain" description="Dynamin-type G" evidence="2">
    <location>
        <begin position="34"/>
        <end position="325"/>
    </location>
</feature>
<dbReference type="InterPro" id="IPR022812">
    <property type="entry name" value="Dynamin"/>
</dbReference>
<dbReference type="GO" id="GO:0005874">
    <property type="term" value="C:microtubule"/>
    <property type="evidence" value="ECO:0007669"/>
    <property type="project" value="TreeGrafter"/>
</dbReference>
<evidence type="ECO:0000259" key="2">
    <source>
        <dbReference type="PROSITE" id="PS51718"/>
    </source>
</evidence>
<name>E1ZQ86_CHLVA</name>
<keyword evidence="4" id="KW-1185">Reference proteome</keyword>
<dbReference type="Gene3D" id="3.40.50.300">
    <property type="entry name" value="P-loop containing nucleotide triphosphate hydrolases"/>
    <property type="match status" value="1"/>
</dbReference>
<dbReference type="GO" id="GO:0005525">
    <property type="term" value="F:GTP binding"/>
    <property type="evidence" value="ECO:0007669"/>
    <property type="project" value="InterPro"/>
</dbReference>